<geneLocation type="mitochondrion" evidence="2"/>
<keyword evidence="3" id="KW-1185">Reference proteome</keyword>
<keyword evidence="2" id="KW-0496">Mitochondrion</keyword>
<dbReference type="GeneID" id="10446085"/>
<evidence type="ECO:0000256" key="1">
    <source>
        <dbReference type="SAM" id="Phobius"/>
    </source>
</evidence>
<gene>
    <name evidence="2" type="primary">hyp27</name>
</gene>
<dbReference type="EMBL" id="HQ259115">
    <property type="protein sequence ID" value="ADO51610.1"/>
    <property type="molecule type" value="Genomic_DNA"/>
</dbReference>
<keyword evidence="1" id="KW-1133">Transmembrane helix</keyword>
<evidence type="ECO:0000313" key="3">
    <source>
        <dbReference type="Proteomes" id="UP000017559"/>
    </source>
</evidence>
<reference key="2">
    <citation type="journal article" date="2012" name="Fungal Biol.">
        <title>The mitochondrial genome of Moniliophthora roreri, the frosty pod rot pathogen of cacao.</title>
        <authorList>
            <person name="Costa G.G.L."/>
            <person name="Cabrera O.G."/>
            <person name="Tiburcio R.A."/>
            <person name="Medrano F.J."/>
            <person name="Carazzolle M.F."/>
            <person name="Thomazella D.P.T."/>
            <person name="Schuster S.C."/>
            <person name="Carlson J.E."/>
            <person name="Guiltinan M.J."/>
            <person name="Bailey B.A."/>
            <person name="Mieczkowski P."/>
            <person name="Pereira G.A.G."/>
            <person name="Meinhardt L.W."/>
        </authorList>
    </citation>
    <scope>NUCLEOTIDE SEQUENCE [LARGE SCALE GENOMIC DNA]</scope>
    <source>
        <strain>MCA 2997</strain>
    </source>
</reference>
<keyword evidence="1" id="KW-0812">Transmembrane</keyword>
<name>F2WVM7_MONRO</name>
<keyword evidence="1" id="KW-0472">Membrane</keyword>
<dbReference type="AlphaFoldDB" id="F2WVM7"/>
<accession>F2WVM7</accession>
<organism>
    <name type="scientific">Moniliophthora roreri (strain MCA 2997)</name>
    <name type="common">Cocoa frosty pod rot fungus</name>
    <name type="synonym">Crinipellis roreri</name>
    <dbReference type="NCBI Taxonomy" id="1381753"/>
    <lineage>
        <taxon>Eukaryota</taxon>
        <taxon>Fungi</taxon>
        <taxon>Dikarya</taxon>
        <taxon>Basidiomycota</taxon>
        <taxon>Agaricomycotina</taxon>
        <taxon>Agaricomycetes</taxon>
        <taxon>Agaricomycetidae</taxon>
        <taxon>Agaricales</taxon>
        <taxon>Marasmiineae</taxon>
        <taxon>Marasmiaceae</taxon>
        <taxon>Moniliophthora</taxon>
    </lineage>
</organism>
<evidence type="ECO:0000313" key="2">
    <source>
        <dbReference type="EMBL" id="ADO51610.1"/>
    </source>
</evidence>
<protein>
    <submittedName>
        <fullName evidence="2">Hyp27</fullName>
    </submittedName>
</protein>
<dbReference type="Proteomes" id="UP000017559">
    <property type="component" value="Mitochondrion"/>
</dbReference>
<dbReference type="RefSeq" id="YP_004376398.1">
    <property type="nucleotide sequence ID" value="NC_015400.1"/>
</dbReference>
<feature type="transmembrane region" description="Helical" evidence="1">
    <location>
        <begin position="13"/>
        <end position="31"/>
    </location>
</feature>
<sequence>MDPKDSSSDSINWSKYLIIIGGILIVGGLVYHNWDWILSYLGYLPKKSDITTVNTDQDLIDLSSPINSSNSSPLSDQIKRYFKDPDLTPQGLSSSFSLPNTPTKEILDYYSTSTSSNSPTTTNSSLTIKPEEIIIKTDSPEPKKILLKISEETLNKLREKGELSPLDKDITTQIEK</sequence>
<reference evidence="2" key="1">
    <citation type="submission" date="2010-09" db="EMBL/GenBank/DDBJ databases">
        <authorList>
            <person name="Garcia O."/>
            <person name="Costa G.G.L."/>
            <person name="Tiburcio R.A."/>
            <person name="Medrano F.J."/>
            <person name="Carazzolle M.F."/>
            <person name="Thomazella D.T."/>
            <person name="Schuster S.C."/>
            <person name="Carlson J.E."/>
            <person name="Guiltinan M.J."/>
            <person name="Bailey B.A."/>
            <person name="Mieckowski P."/>
            <person name="Pereira G.A.G."/>
            <person name="Meinhardt L.W."/>
        </authorList>
    </citation>
    <scope>NUCLEOTIDE SEQUENCE</scope>
</reference>
<proteinExistence type="predicted"/>